<keyword evidence="3" id="KW-0064">Aspartyl protease</keyword>
<feature type="compositionally biased region" description="Pro residues" evidence="5">
    <location>
        <begin position="586"/>
        <end position="595"/>
    </location>
</feature>
<accession>A0A8T3AV66</accession>
<dbReference type="PANTHER" id="PTHR42648">
    <property type="entry name" value="TRANSPOSASE, PUTATIVE-RELATED"/>
    <property type="match status" value="1"/>
</dbReference>
<evidence type="ECO:0000256" key="5">
    <source>
        <dbReference type="SAM" id="MobiDB-lite"/>
    </source>
</evidence>
<feature type="region of interest" description="Disordered" evidence="5">
    <location>
        <begin position="583"/>
        <end position="613"/>
    </location>
</feature>
<feature type="region of interest" description="Disordered" evidence="5">
    <location>
        <begin position="59"/>
        <end position="78"/>
    </location>
</feature>
<dbReference type="InterPro" id="IPR036397">
    <property type="entry name" value="RNaseH_sf"/>
</dbReference>
<evidence type="ECO:0000313" key="8">
    <source>
        <dbReference type="Proteomes" id="UP000829196"/>
    </source>
</evidence>
<dbReference type="PANTHER" id="PTHR42648:SF26">
    <property type="entry name" value="INTEGRASE CATALYTIC DOMAIN-CONTAINING PROTEIN"/>
    <property type="match status" value="1"/>
</dbReference>
<dbReference type="GO" id="GO:0015074">
    <property type="term" value="P:DNA integration"/>
    <property type="evidence" value="ECO:0007669"/>
    <property type="project" value="InterPro"/>
</dbReference>
<dbReference type="Pfam" id="PF07727">
    <property type="entry name" value="RVT_2"/>
    <property type="match status" value="1"/>
</dbReference>
<feature type="compositionally biased region" description="Low complexity" evidence="5">
    <location>
        <begin position="596"/>
        <end position="613"/>
    </location>
</feature>
<evidence type="ECO:0000313" key="7">
    <source>
        <dbReference type="EMBL" id="KAI0499987.1"/>
    </source>
</evidence>
<dbReference type="InterPro" id="IPR001584">
    <property type="entry name" value="Integrase_cat-core"/>
</dbReference>
<dbReference type="InterPro" id="IPR013103">
    <property type="entry name" value="RVT_2"/>
</dbReference>
<dbReference type="PROSITE" id="PS50994">
    <property type="entry name" value="INTEGRASE"/>
    <property type="match status" value="1"/>
</dbReference>
<dbReference type="InterPro" id="IPR012337">
    <property type="entry name" value="RNaseH-like_sf"/>
</dbReference>
<keyword evidence="8" id="KW-1185">Reference proteome</keyword>
<dbReference type="Proteomes" id="UP000829196">
    <property type="component" value="Unassembled WGS sequence"/>
</dbReference>
<evidence type="ECO:0000256" key="3">
    <source>
        <dbReference type="ARBA" id="ARBA00022750"/>
    </source>
</evidence>
<sequence>MTLDNLYSLLCSEEINVNQEISRDASNTSGNTAFYAMSSNQSRNRPPRRIGKNRNIITRQVQPQPIPSANTPNQIPQNSARPTCQICNKIGHIALNCWHRSNPRFAPTNPRSMTALLAQPHSAPSQDWIVDSGASNHLTPDLNNLQYPAKYNDQDSVSIANGSQILVAHSGQGLLPLPDTPRKLYLRNILHVPSLSHNLLSVSKLTNDNLVSVSFDSNGFKIKDCKDHRLLLHGHLRDGLYQLCRPASFKSTALHVQTSKEKIWHARLGHPHHGLLKELSPLIPEISHFSNNNFSCTSCSVAKCHKIPFNKTNFVSSAAFDLVHSDVWGPAPLNSMDGFWYFVLFIYDFTRYSWMYLMKSKQETFSKFKLFQQLIQNQFHKTLKALRSDGRGEFTSHEFTDFLQLHGIQRQLTCPHTPEQNGVAERKNRHLLNLARTMLHAANLAALLWAEAVSTANYLVNRLPCSSIAHQIPFHSLHGHPPTYTHLRTFGCQYFPWLRPYTANKLSPRSTECTFIGYSPFHKGYKCLDPLSNKIYISRHVTFNETHFPYKHSLNTQSPTPLSSSSSIPPLLLIPSSLAFDSPIPSNRPTPPIQPTPTQHSASSSPSATESYSAVPALPELTTTNIPTHPMQTRLKSGIAKPKHIVSLLTTNTSTATPSTYAQAIKQPHWRQSMTEEFNALQKQDTWTLVPAPANTPILGCKWTFKTKLLPDGQVDKYKARLVAQGYDQQFGVNYTETFSPVAKMTTIRVLLTLALNRNWQIFQLDVSNAFLHGELHDNIHMRQPPGFVDPASPSVICKLNKSLYGLKQALRQWFEKLTTFLQNQGFWIQILRQQSGFFLTQQHYAEKLLRDSGLADCKPANTPVSPKSKHQLTDPQPFHDQTLYRRIAGSLQYLSITRPDIAFATNQVCQHMHQPTTRDFQALKRLLQYVKGTISFGLPITTGPLILRTYTDADWASDSSDRKSISGFCSFLGTTLISWTVKKQVTVAKSSTEAEYRTLSAATSDVIWLRRLAAELDLLQNSPTQIYCDSTSAIALARNPVFHARTKHIEIDYQFIRQHLKTGAISLSHIPSEEQIADILTKSFSAARFHNLRHKLTIRSQND</sequence>
<dbReference type="Pfam" id="PF00665">
    <property type="entry name" value="rve"/>
    <property type="match status" value="1"/>
</dbReference>
<dbReference type="SUPFAM" id="SSF56672">
    <property type="entry name" value="DNA/RNA polymerases"/>
    <property type="match status" value="1"/>
</dbReference>
<dbReference type="GO" id="GO:0006508">
    <property type="term" value="P:proteolysis"/>
    <property type="evidence" value="ECO:0007669"/>
    <property type="project" value="UniProtKB-KW"/>
</dbReference>
<evidence type="ECO:0000256" key="4">
    <source>
        <dbReference type="ARBA" id="ARBA00022801"/>
    </source>
</evidence>
<reference evidence="7" key="1">
    <citation type="journal article" date="2022" name="Front. Genet.">
        <title>Chromosome-Scale Assembly of the Dendrobium nobile Genome Provides Insights Into the Molecular Mechanism of the Biosynthesis of the Medicinal Active Ingredient of Dendrobium.</title>
        <authorList>
            <person name="Xu Q."/>
            <person name="Niu S.-C."/>
            <person name="Li K.-L."/>
            <person name="Zheng P.-J."/>
            <person name="Zhang X.-J."/>
            <person name="Jia Y."/>
            <person name="Liu Y."/>
            <person name="Niu Y.-X."/>
            <person name="Yu L.-H."/>
            <person name="Chen D.-F."/>
            <person name="Zhang G.-Q."/>
        </authorList>
    </citation>
    <scope>NUCLEOTIDE SEQUENCE</scope>
    <source>
        <tissue evidence="7">Leaf</tissue>
    </source>
</reference>
<name>A0A8T3AV66_DENNO</name>
<dbReference type="InterPro" id="IPR043502">
    <property type="entry name" value="DNA/RNA_pol_sf"/>
</dbReference>
<evidence type="ECO:0000256" key="1">
    <source>
        <dbReference type="ARBA" id="ARBA00022670"/>
    </source>
</evidence>
<proteinExistence type="predicted"/>
<organism evidence="7 8">
    <name type="scientific">Dendrobium nobile</name>
    <name type="common">Orchid</name>
    <dbReference type="NCBI Taxonomy" id="94219"/>
    <lineage>
        <taxon>Eukaryota</taxon>
        <taxon>Viridiplantae</taxon>
        <taxon>Streptophyta</taxon>
        <taxon>Embryophyta</taxon>
        <taxon>Tracheophyta</taxon>
        <taxon>Spermatophyta</taxon>
        <taxon>Magnoliopsida</taxon>
        <taxon>Liliopsida</taxon>
        <taxon>Asparagales</taxon>
        <taxon>Orchidaceae</taxon>
        <taxon>Epidendroideae</taxon>
        <taxon>Malaxideae</taxon>
        <taxon>Dendrobiinae</taxon>
        <taxon>Dendrobium</taxon>
    </lineage>
</organism>
<keyword evidence="2" id="KW-0479">Metal-binding</keyword>
<dbReference type="EMBL" id="JAGYWB010000013">
    <property type="protein sequence ID" value="KAI0499987.1"/>
    <property type="molecule type" value="Genomic_DNA"/>
</dbReference>
<dbReference type="SUPFAM" id="SSF53098">
    <property type="entry name" value="Ribonuclease H-like"/>
    <property type="match status" value="1"/>
</dbReference>
<keyword evidence="1" id="KW-0645">Protease</keyword>
<dbReference type="GO" id="GO:0003676">
    <property type="term" value="F:nucleic acid binding"/>
    <property type="evidence" value="ECO:0007669"/>
    <property type="project" value="InterPro"/>
</dbReference>
<protein>
    <recommendedName>
        <fullName evidence="6">Integrase catalytic domain-containing protein</fullName>
    </recommendedName>
</protein>
<dbReference type="InterPro" id="IPR039537">
    <property type="entry name" value="Retrotran_Ty1/copia-like"/>
</dbReference>
<gene>
    <name evidence="7" type="ORF">KFK09_018195</name>
</gene>
<comment type="caution">
    <text evidence="7">The sequence shown here is derived from an EMBL/GenBank/DDBJ whole genome shotgun (WGS) entry which is preliminary data.</text>
</comment>
<dbReference type="CDD" id="cd09272">
    <property type="entry name" value="RNase_HI_RT_Ty1"/>
    <property type="match status" value="1"/>
</dbReference>
<feature type="domain" description="Integrase catalytic" evidence="6">
    <location>
        <begin position="315"/>
        <end position="481"/>
    </location>
</feature>
<dbReference type="OrthoDB" id="1737296at2759"/>
<keyword evidence="4" id="KW-0378">Hydrolase</keyword>
<dbReference type="Pfam" id="PF25597">
    <property type="entry name" value="SH3_retrovirus"/>
    <property type="match status" value="1"/>
</dbReference>
<evidence type="ECO:0000256" key="2">
    <source>
        <dbReference type="ARBA" id="ARBA00022723"/>
    </source>
</evidence>
<dbReference type="InterPro" id="IPR054722">
    <property type="entry name" value="PolX-like_BBD"/>
</dbReference>
<dbReference type="GO" id="GO:0046872">
    <property type="term" value="F:metal ion binding"/>
    <property type="evidence" value="ECO:0007669"/>
    <property type="project" value="UniProtKB-KW"/>
</dbReference>
<dbReference type="Pfam" id="PF22936">
    <property type="entry name" value="Pol_BBD"/>
    <property type="match status" value="1"/>
</dbReference>
<evidence type="ECO:0000259" key="6">
    <source>
        <dbReference type="PROSITE" id="PS50994"/>
    </source>
</evidence>
<dbReference type="Gene3D" id="3.30.420.10">
    <property type="entry name" value="Ribonuclease H-like superfamily/Ribonuclease H"/>
    <property type="match status" value="1"/>
</dbReference>
<dbReference type="GO" id="GO:0004190">
    <property type="term" value="F:aspartic-type endopeptidase activity"/>
    <property type="evidence" value="ECO:0007669"/>
    <property type="project" value="UniProtKB-KW"/>
</dbReference>
<dbReference type="AlphaFoldDB" id="A0A8T3AV66"/>
<dbReference type="InterPro" id="IPR057670">
    <property type="entry name" value="SH3_retrovirus"/>
</dbReference>
<dbReference type="Pfam" id="PF13976">
    <property type="entry name" value="gag_pre-integrs"/>
    <property type="match status" value="1"/>
</dbReference>
<dbReference type="InterPro" id="IPR025724">
    <property type="entry name" value="GAG-pre-integrase_dom"/>
</dbReference>